<dbReference type="InterPro" id="IPR000276">
    <property type="entry name" value="GPCR_Rhodpsn"/>
</dbReference>
<feature type="transmembrane region" description="Helical" evidence="9">
    <location>
        <begin position="64"/>
        <end position="83"/>
    </location>
</feature>
<feature type="transmembrane region" description="Helical" evidence="9">
    <location>
        <begin position="278"/>
        <end position="297"/>
    </location>
</feature>
<evidence type="ECO:0000256" key="4">
    <source>
        <dbReference type="ARBA" id="ARBA00023040"/>
    </source>
</evidence>
<dbReference type="PANTHER" id="PTHR24243">
    <property type="entry name" value="G-PROTEIN COUPLED RECEPTOR"/>
    <property type="match status" value="1"/>
</dbReference>
<feature type="domain" description="G-protein coupled receptors family 1 profile" evidence="10">
    <location>
        <begin position="44"/>
        <end position="294"/>
    </location>
</feature>
<evidence type="ECO:0000313" key="11">
    <source>
        <dbReference type="Proteomes" id="UP000694865"/>
    </source>
</evidence>
<dbReference type="PRINTS" id="PR00237">
    <property type="entry name" value="GPCRRHODOPSN"/>
</dbReference>
<evidence type="ECO:0000256" key="2">
    <source>
        <dbReference type="ARBA" id="ARBA00022692"/>
    </source>
</evidence>
<name>A0ABM0MLB0_SACKO</name>
<keyword evidence="5 9" id="KW-0472">Membrane</keyword>
<keyword evidence="6 8" id="KW-0675">Receptor</keyword>
<evidence type="ECO:0000256" key="7">
    <source>
        <dbReference type="ARBA" id="ARBA00023224"/>
    </source>
</evidence>
<comment type="similarity">
    <text evidence="8">Belongs to the G-protein coupled receptor 1 family.</text>
</comment>
<keyword evidence="3 9" id="KW-1133">Transmembrane helix</keyword>
<feature type="transmembrane region" description="Helical" evidence="9">
    <location>
        <begin position="147"/>
        <end position="167"/>
    </location>
</feature>
<feature type="transmembrane region" description="Helical" evidence="9">
    <location>
        <begin position="235"/>
        <end position="258"/>
    </location>
</feature>
<dbReference type="GeneID" id="102804489"/>
<dbReference type="CDD" id="cd00637">
    <property type="entry name" value="7tm_classA_rhodopsin-like"/>
    <property type="match status" value="1"/>
</dbReference>
<keyword evidence="7 8" id="KW-0807">Transducer</keyword>
<dbReference type="InterPro" id="IPR017452">
    <property type="entry name" value="GPCR_Rhodpsn_7TM"/>
</dbReference>
<dbReference type="Pfam" id="PF00001">
    <property type="entry name" value="7tm_1"/>
    <property type="match status" value="1"/>
</dbReference>
<dbReference type="PROSITE" id="PS00237">
    <property type="entry name" value="G_PROTEIN_RECEP_F1_1"/>
    <property type="match status" value="1"/>
</dbReference>
<accession>A0ABM0MLB0</accession>
<evidence type="ECO:0000256" key="6">
    <source>
        <dbReference type="ARBA" id="ARBA00023170"/>
    </source>
</evidence>
<dbReference type="PROSITE" id="PS50262">
    <property type="entry name" value="G_PROTEIN_RECEP_F1_2"/>
    <property type="match status" value="1"/>
</dbReference>
<feature type="transmembrane region" description="Helical" evidence="9">
    <location>
        <begin position="32"/>
        <end position="52"/>
    </location>
</feature>
<proteinExistence type="inferred from homology"/>
<sequence>MENYTVYNNTPTVMAEDFECLYGTFVDLPIDIISVIIGICGMLGNLFFLFVIARARSLQNATTYLLVSLCISDLVYLLMHTIFRPRWLPKGDAHTWDQVMCIKGSITNSMFSVSIFTILTIAVERYLGVCKPMFYKVHSLDKFSRLLPLLITLWVLGFTLGFTYSMHCYVNTDYYDENLLWWVTAVVMTVIYFVSMTVVVVLYALVVQRIKQSNARLERSKNFDIQRQRVNVVRLCIVTAVVFFFCLFPRTLYILAYFNFLVTGDSDFVDTLYCWNDTFIAILMINSAVNPAIYNATCSIYRNAFAKELKCSSKKSFDPKSAKSDTLPRRNTANDDSDWCGTMVYDTYRFLGEHVWIPRNLNVKPCVDNNTKV</sequence>
<feature type="transmembrane region" description="Helical" evidence="9">
    <location>
        <begin position="179"/>
        <end position="206"/>
    </location>
</feature>
<comment type="subcellular location">
    <subcellularLocation>
        <location evidence="1">Membrane</location>
        <topology evidence="1">Multi-pass membrane protein</topology>
    </subcellularLocation>
</comment>
<keyword evidence="2 8" id="KW-0812">Transmembrane</keyword>
<evidence type="ECO:0000313" key="12">
    <source>
        <dbReference type="RefSeq" id="XP_006820801.1"/>
    </source>
</evidence>
<keyword evidence="4 8" id="KW-0297">G-protein coupled receptor</keyword>
<reference evidence="12" key="1">
    <citation type="submission" date="2025-08" db="UniProtKB">
        <authorList>
            <consortium name="RefSeq"/>
        </authorList>
    </citation>
    <scope>IDENTIFICATION</scope>
    <source>
        <tissue evidence="12">Testes</tissue>
    </source>
</reference>
<evidence type="ECO:0000256" key="3">
    <source>
        <dbReference type="ARBA" id="ARBA00022989"/>
    </source>
</evidence>
<keyword evidence="11" id="KW-1185">Reference proteome</keyword>
<dbReference type="Gene3D" id="1.20.1070.10">
    <property type="entry name" value="Rhodopsin 7-helix transmembrane proteins"/>
    <property type="match status" value="1"/>
</dbReference>
<dbReference type="SUPFAM" id="SSF81321">
    <property type="entry name" value="Family A G protein-coupled receptor-like"/>
    <property type="match status" value="1"/>
</dbReference>
<dbReference type="PANTHER" id="PTHR24243:SF208">
    <property type="entry name" value="PYROKININ-1 RECEPTOR"/>
    <property type="match status" value="1"/>
</dbReference>
<gene>
    <name evidence="12" type="primary">LOC102804489</name>
</gene>
<protein>
    <submittedName>
        <fullName evidence="12">Neuromedin-U receptor 2-like</fullName>
    </submittedName>
</protein>
<dbReference type="SMART" id="SM01381">
    <property type="entry name" value="7TM_GPCR_Srsx"/>
    <property type="match status" value="1"/>
</dbReference>
<dbReference type="Proteomes" id="UP000694865">
    <property type="component" value="Unplaced"/>
</dbReference>
<feature type="transmembrane region" description="Helical" evidence="9">
    <location>
        <begin position="106"/>
        <end position="127"/>
    </location>
</feature>
<evidence type="ECO:0000256" key="9">
    <source>
        <dbReference type="SAM" id="Phobius"/>
    </source>
</evidence>
<dbReference type="RefSeq" id="XP_006820801.1">
    <property type="nucleotide sequence ID" value="XM_006820738.1"/>
</dbReference>
<evidence type="ECO:0000256" key="5">
    <source>
        <dbReference type="ARBA" id="ARBA00023136"/>
    </source>
</evidence>
<evidence type="ECO:0000256" key="1">
    <source>
        <dbReference type="ARBA" id="ARBA00004141"/>
    </source>
</evidence>
<organism evidence="11 12">
    <name type="scientific">Saccoglossus kowalevskii</name>
    <name type="common">Acorn worm</name>
    <dbReference type="NCBI Taxonomy" id="10224"/>
    <lineage>
        <taxon>Eukaryota</taxon>
        <taxon>Metazoa</taxon>
        <taxon>Hemichordata</taxon>
        <taxon>Enteropneusta</taxon>
        <taxon>Harrimaniidae</taxon>
        <taxon>Saccoglossus</taxon>
    </lineage>
</organism>
<evidence type="ECO:0000259" key="10">
    <source>
        <dbReference type="PROSITE" id="PS50262"/>
    </source>
</evidence>
<evidence type="ECO:0000256" key="8">
    <source>
        <dbReference type="RuleBase" id="RU000688"/>
    </source>
</evidence>